<dbReference type="Gene3D" id="1.10.3210.50">
    <property type="match status" value="1"/>
</dbReference>
<feature type="domain" description="HD/PDEase" evidence="1">
    <location>
        <begin position="25"/>
        <end position="142"/>
    </location>
</feature>
<comment type="caution">
    <text evidence="2">The sequence shown here is derived from an EMBL/GenBank/DDBJ whole genome shotgun (WGS) entry which is preliminary data.</text>
</comment>
<dbReference type="InterPro" id="IPR003607">
    <property type="entry name" value="HD/PDEase_dom"/>
</dbReference>
<dbReference type="RefSeq" id="WP_263342180.1">
    <property type="nucleotide sequence ID" value="NZ_JAGSYH010000010.1"/>
</dbReference>
<sequence>MHSFHFTPFQSLAAALIPNLLQTTDGSHDHSHLLRVWNNAKAIHAGEGGNLELLCAAVLLHDCILVPKDSPQRNQASQLAADKAIHILQTLHWPADHIAIVASAIRTHSYSAGLTPTSIEGRILQDADRLDAIGFTGIARCFYTAGRMNSQLYHADDPTASSRPLDDRSFALDHFPQKLLKLAINFTTATGQALAISRAQTLQSFYEGMLAEITTS</sequence>
<dbReference type="SUPFAM" id="SSF109604">
    <property type="entry name" value="HD-domain/PDEase-like"/>
    <property type="match status" value="1"/>
</dbReference>
<name>A0ABW1EHS5_9BACT</name>
<dbReference type="Pfam" id="PF01966">
    <property type="entry name" value="HD"/>
    <property type="match status" value="1"/>
</dbReference>
<evidence type="ECO:0000313" key="3">
    <source>
        <dbReference type="Proteomes" id="UP001596091"/>
    </source>
</evidence>
<dbReference type="PANTHER" id="PTHR33594">
    <property type="entry name" value="SUPERFAMILY HYDROLASE, PUTATIVE (AFU_ORTHOLOGUE AFUA_1G03035)-RELATED"/>
    <property type="match status" value="1"/>
</dbReference>
<organism evidence="2 3">
    <name type="scientific">Acidicapsa dinghuensis</name>
    <dbReference type="NCBI Taxonomy" id="2218256"/>
    <lineage>
        <taxon>Bacteria</taxon>
        <taxon>Pseudomonadati</taxon>
        <taxon>Acidobacteriota</taxon>
        <taxon>Terriglobia</taxon>
        <taxon>Terriglobales</taxon>
        <taxon>Acidobacteriaceae</taxon>
        <taxon>Acidicapsa</taxon>
    </lineage>
</organism>
<reference evidence="3" key="1">
    <citation type="journal article" date="2019" name="Int. J. Syst. Evol. Microbiol.">
        <title>The Global Catalogue of Microorganisms (GCM) 10K type strain sequencing project: providing services to taxonomists for standard genome sequencing and annotation.</title>
        <authorList>
            <consortium name="The Broad Institute Genomics Platform"/>
            <consortium name="The Broad Institute Genome Sequencing Center for Infectious Disease"/>
            <person name="Wu L."/>
            <person name="Ma J."/>
        </authorList>
    </citation>
    <scope>NUCLEOTIDE SEQUENCE [LARGE SCALE GENOMIC DNA]</scope>
    <source>
        <strain evidence="3">JCM 4087</strain>
    </source>
</reference>
<dbReference type="SMART" id="SM00471">
    <property type="entry name" value="HDc"/>
    <property type="match status" value="1"/>
</dbReference>
<dbReference type="Proteomes" id="UP001596091">
    <property type="component" value="Unassembled WGS sequence"/>
</dbReference>
<evidence type="ECO:0000313" key="2">
    <source>
        <dbReference type="EMBL" id="MFC5863831.1"/>
    </source>
</evidence>
<dbReference type="InterPro" id="IPR006674">
    <property type="entry name" value="HD_domain"/>
</dbReference>
<dbReference type="EMBL" id="JBHSPH010000007">
    <property type="protein sequence ID" value="MFC5863831.1"/>
    <property type="molecule type" value="Genomic_DNA"/>
</dbReference>
<dbReference type="PANTHER" id="PTHR33594:SF1">
    <property type="entry name" value="HD_PDEASE DOMAIN-CONTAINING PROTEIN"/>
    <property type="match status" value="1"/>
</dbReference>
<keyword evidence="3" id="KW-1185">Reference proteome</keyword>
<protein>
    <submittedName>
        <fullName evidence="2">HD domain-containing protein</fullName>
    </submittedName>
</protein>
<evidence type="ECO:0000259" key="1">
    <source>
        <dbReference type="SMART" id="SM00471"/>
    </source>
</evidence>
<dbReference type="CDD" id="cd00077">
    <property type="entry name" value="HDc"/>
    <property type="match status" value="1"/>
</dbReference>
<accession>A0ABW1EHS5</accession>
<proteinExistence type="predicted"/>
<gene>
    <name evidence="2" type="ORF">ACFPT7_16100</name>
</gene>